<keyword evidence="2" id="KW-0812">Transmembrane</keyword>
<reference evidence="3 4" key="1">
    <citation type="submission" date="2012-02" db="EMBL/GenBank/DDBJ databases">
        <title>Complete genome sequence of Actinoplanes missouriensis 431 (= NBRC 102363).</title>
        <authorList>
            <person name="Ohnishi Y."/>
            <person name="Ishikawa J."/>
            <person name="Sekine M."/>
            <person name="Hosoyama A."/>
            <person name="Harada T."/>
            <person name="Narita H."/>
            <person name="Hata T."/>
            <person name="Konno Y."/>
            <person name="Tutikane K."/>
            <person name="Fujita N."/>
            <person name="Horinouchi S."/>
            <person name="Hayakawa M."/>
        </authorList>
    </citation>
    <scope>NUCLEOTIDE SEQUENCE [LARGE SCALE GENOMIC DNA]</scope>
    <source>
        <strain evidence="4">ATCC 14538 / DSM 43046 / CBS 188.64 / JCM 3121 / NBRC 102363 / NCIMB 12654 / NRRL B-3342 / UNCC 431</strain>
    </source>
</reference>
<feature type="transmembrane region" description="Helical" evidence="2">
    <location>
        <begin position="58"/>
        <end position="80"/>
    </location>
</feature>
<organism evidence="3 4">
    <name type="scientific">Actinoplanes missouriensis (strain ATCC 14538 / DSM 43046 / CBS 188.64 / JCM 3121 / NBRC 102363 / NCIMB 12654 / NRRL B-3342 / UNCC 431)</name>
    <dbReference type="NCBI Taxonomy" id="512565"/>
    <lineage>
        <taxon>Bacteria</taxon>
        <taxon>Bacillati</taxon>
        <taxon>Actinomycetota</taxon>
        <taxon>Actinomycetes</taxon>
        <taxon>Micromonosporales</taxon>
        <taxon>Micromonosporaceae</taxon>
        <taxon>Actinoplanes</taxon>
    </lineage>
</organism>
<dbReference type="STRING" id="512565.AMIS_23550"/>
<evidence type="ECO:0000313" key="4">
    <source>
        <dbReference type="Proteomes" id="UP000007882"/>
    </source>
</evidence>
<dbReference type="EMBL" id="AP012319">
    <property type="protein sequence ID" value="BAL87575.1"/>
    <property type="molecule type" value="Genomic_DNA"/>
</dbReference>
<dbReference type="PATRIC" id="fig|512565.3.peg.2352"/>
<sequence length="288" mass="32574">MRNRENPESTIPSLISSAWRTAPPVLRRFAYWLWGLGLLAVILAIIADIQDRWGGLQFVTNILAELTCGLFALPLALVIITRLTDYQVKELERTRLDARYDAALKQLTESVRITSEYVEELVEEVSASTNTFVEAAKVVNGRLLDPEQAQKSAKLLQALMDSHQWLFYERVVTPLRIEGNHLRTLLSERVRNGEPTTESARFERIWNELESALRHQRQIMTTGHQELGRGVPNPNRVARLREVAIVHLHSVDHLLQLCRELEAFAGSAGPLPPGRTDPWVNGVRPPAT</sequence>
<accession>I0H3I8</accession>
<evidence type="ECO:0000256" key="1">
    <source>
        <dbReference type="SAM" id="MobiDB-lite"/>
    </source>
</evidence>
<dbReference type="Proteomes" id="UP000007882">
    <property type="component" value="Chromosome"/>
</dbReference>
<gene>
    <name evidence="3" type="ordered locus">AMIS_23550</name>
</gene>
<dbReference type="HOGENOM" id="CLU_965175_0_0_11"/>
<dbReference type="AlphaFoldDB" id="I0H3I8"/>
<evidence type="ECO:0000313" key="3">
    <source>
        <dbReference type="EMBL" id="BAL87575.1"/>
    </source>
</evidence>
<protein>
    <submittedName>
        <fullName evidence="3">Uncharacterized protein</fullName>
    </submittedName>
</protein>
<feature type="transmembrane region" description="Helical" evidence="2">
    <location>
        <begin position="29"/>
        <end position="46"/>
    </location>
</feature>
<name>I0H3I8_ACTM4</name>
<keyword evidence="4" id="KW-1185">Reference proteome</keyword>
<feature type="region of interest" description="Disordered" evidence="1">
    <location>
        <begin position="267"/>
        <end position="288"/>
    </location>
</feature>
<evidence type="ECO:0000256" key="2">
    <source>
        <dbReference type="SAM" id="Phobius"/>
    </source>
</evidence>
<dbReference type="RefSeq" id="WP_014442470.1">
    <property type="nucleotide sequence ID" value="NC_017093.1"/>
</dbReference>
<keyword evidence="2" id="KW-0472">Membrane</keyword>
<proteinExistence type="predicted"/>
<keyword evidence="2" id="KW-1133">Transmembrane helix</keyword>
<dbReference type="OrthoDB" id="3287447at2"/>
<dbReference type="KEGG" id="ams:AMIS_23550"/>